<feature type="compositionally biased region" description="Polar residues" evidence="1">
    <location>
        <begin position="10"/>
        <end position="27"/>
    </location>
</feature>
<reference evidence="2 3" key="1">
    <citation type="submission" date="2018-02" db="EMBL/GenBank/DDBJ databases">
        <title>Draft genome of wild Prunus yedoensis var. nudiflora.</title>
        <authorList>
            <person name="Baek S."/>
            <person name="Kim J.-H."/>
            <person name="Choi K."/>
            <person name="Kim G.-B."/>
            <person name="Cho A."/>
            <person name="Jang H."/>
            <person name="Shin C.-H."/>
            <person name="Yu H.-J."/>
            <person name="Mun J.-H."/>
        </authorList>
    </citation>
    <scope>NUCLEOTIDE SEQUENCE [LARGE SCALE GENOMIC DNA]</scope>
    <source>
        <strain evidence="3">cv. Jeju island</strain>
        <tissue evidence="2">Leaf</tissue>
    </source>
</reference>
<dbReference type="AlphaFoldDB" id="A0A314XFV8"/>
<evidence type="ECO:0000313" key="2">
    <source>
        <dbReference type="EMBL" id="PQP92211.1"/>
    </source>
</evidence>
<keyword evidence="3" id="KW-1185">Reference proteome</keyword>
<proteinExistence type="predicted"/>
<gene>
    <name evidence="2" type="ORF">Pyn_15211</name>
</gene>
<evidence type="ECO:0000313" key="3">
    <source>
        <dbReference type="Proteomes" id="UP000250321"/>
    </source>
</evidence>
<name>A0A314XFV8_PRUYE</name>
<dbReference type="OrthoDB" id="2143914at2759"/>
<comment type="caution">
    <text evidence="2">The sequence shown here is derived from an EMBL/GenBank/DDBJ whole genome shotgun (WGS) entry which is preliminary data.</text>
</comment>
<accession>A0A314XFV8</accession>
<dbReference type="Proteomes" id="UP000250321">
    <property type="component" value="Unassembled WGS sequence"/>
</dbReference>
<organism evidence="2 3">
    <name type="scientific">Prunus yedoensis var. nudiflora</name>
    <dbReference type="NCBI Taxonomy" id="2094558"/>
    <lineage>
        <taxon>Eukaryota</taxon>
        <taxon>Viridiplantae</taxon>
        <taxon>Streptophyta</taxon>
        <taxon>Embryophyta</taxon>
        <taxon>Tracheophyta</taxon>
        <taxon>Spermatophyta</taxon>
        <taxon>Magnoliopsida</taxon>
        <taxon>eudicotyledons</taxon>
        <taxon>Gunneridae</taxon>
        <taxon>Pentapetalae</taxon>
        <taxon>rosids</taxon>
        <taxon>fabids</taxon>
        <taxon>Rosales</taxon>
        <taxon>Rosaceae</taxon>
        <taxon>Amygdaloideae</taxon>
        <taxon>Amygdaleae</taxon>
        <taxon>Prunus</taxon>
    </lineage>
</organism>
<protein>
    <submittedName>
        <fullName evidence="2">Myb-related protein 315-like</fullName>
    </submittedName>
</protein>
<evidence type="ECO:0000256" key="1">
    <source>
        <dbReference type="SAM" id="MobiDB-lite"/>
    </source>
</evidence>
<dbReference type="EMBL" id="PJQY01002607">
    <property type="protein sequence ID" value="PQP92211.1"/>
    <property type="molecule type" value="Genomic_DNA"/>
</dbReference>
<sequence length="94" mass="10471">MALLDENENNKISSWPQVKQDMDTSSAAYPHHTADHQEQGFFYSMLNGNAYVPEASSNEDSFLWDGLWNLDDVHGNFGTAAGKASFQNLVVPFC</sequence>
<feature type="region of interest" description="Disordered" evidence="1">
    <location>
        <begin position="1"/>
        <end position="30"/>
    </location>
</feature>